<dbReference type="Proteomes" id="UP000053464">
    <property type="component" value="Unassembled WGS sequence"/>
</dbReference>
<dbReference type="AlphaFoldDB" id="A0A0G9MTD1"/>
<evidence type="ECO:0000256" key="1">
    <source>
        <dbReference type="SAM" id="Phobius"/>
    </source>
</evidence>
<dbReference type="PATRIC" id="fig|1581420.6.peg.2426"/>
<evidence type="ECO:0000313" key="2">
    <source>
        <dbReference type="EMBL" id="KLE33779.1"/>
    </source>
</evidence>
<dbReference type="EMBL" id="LBHB01000003">
    <property type="protein sequence ID" value="KLE33779.1"/>
    <property type="molecule type" value="Genomic_DNA"/>
</dbReference>
<comment type="caution">
    <text evidence="2">The sequence shown here is derived from an EMBL/GenBank/DDBJ whole genome shotgun (WGS) entry which is preliminary data.</text>
</comment>
<keyword evidence="1" id="KW-1133">Transmembrane helix</keyword>
<dbReference type="RefSeq" id="WP_047004667.1">
    <property type="nucleotide sequence ID" value="NZ_LBHB01000003.1"/>
</dbReference>
<evidence type="ECO:0000313" key="3">
    <source>
        <dbReference type="Proteomes" id="UP000053464"/>
    </source>
</evidence>
<keyword evidence="3" id="KW-1185">Reference proteome</keyword>
<proteinExistence type="predicted"/>
<reference evidence="2 3" key="1">
    <citation type="submission" date="2015-04" db="EMBL/GenBank/DDBJ databases">
        <title>The draft genome sequence of Erythrobacter luteus KA37.</title>
        <authorList>
            <person name="Zhuang L."/>
            <person name="Liu Y."/>
            <person name="Shao Z."/>
        </authorList>
    </citation>
    <scope>NUCLEOTIDE SEQUENCE [LARGE SCALE GENOMIC DNA]</scope>
    <source>
        <strain evidence="2 3">KA37</strain>
    </source>
</reference>
<keyword evidence="1" id="KW-0472">Membrane</keyword>
<name>A0A0G9MTD1_9SPHN</name>
<gene>
    <name evidence="2" type="ORF">AAW00_11865</name>
</gene>
<feature type="transmembrane region" description="Helical" evidence="1">
    <location>
        <begin position="75"/>
        <end position="92"/>
    </location>
</feature>
<keyword evidence="1" id="KW-0812">Transmembrane</keyword>
<dbReference type="OrthoDB" id="7429148at2"/>
<organism evidence="2 3">
    <name type="scientific">Aurantiacibacter luteus</name>
    <dbReference type="NCBI Taxonomy" id="1581420"/>
    <lineage>
        <taxon>Bacteria</taxon>
        <taxon>Pseudomonadati</taxon>
        <taxon>Pseudomonadota</taxon>
        <taxon>Alphaproteobacteria</taxon>
        <taxon>Sphingomonadales</taxon>
        <taxon>Erythrobacteraceae</taxon>
        <taxon>Aurantiacibacter</taxon>
    </lineage>
</organism>
<accession>A0A0G9MTD1</accession>
<sequence>MTNIQADSANSSARYDEIERLLNRYPDVDDTELGKLKHWFVREASAFDVASLASRHPRGYEQFRSDIDGFKPKDYALLAAIVGIVGALLLLAL</sequence>
<protein>
    <submittedName>
        <fullName evidence="2">Uncharacterized protein</fullName>
    </submittedName>
</protein>